<keyword evidence="5 9" id="KW-0418">Kinase</keyword>
<evidence type="ECO:0000313" key="10">
    <source>
        <dbReference type="Proteomes" id="UP000309872"/>
    </source>
</evidence>
<dbReference type="InterPro" id="IPR005467">
    <property type="entry name" value="His_kinase_dom"/>
</dbReference>
<dbReference type="Pfam" id="PF02518">
    <property type="entry name" value="HATPase_c"/>
    <property type="match status" value="1"/>
</dbReference>
<dbReference type="Gene3D" id="1.10.287.130">
    <property type="match status" value="1"/>
</dbReference>
<dbReference type="SMART" id="SM00387">
    <property type="entry name" value="HATPase_c"/>
    <property type="match status" value="1"/>
</dbReference>
<evidence type="ECO:0000256" key="3">
    <source>
        <dbReference type="ARBA" id="ARBA00022553"/>
    </source>
</evidence>
<feature type="domain" description="PAS" evidence="8">
    <location>
        <begin position="5"/>
        <end position="76"/>
    </location>
</feature>
<evidence type="ECO:0000259" key="8">
    <source>
        <dbReference type="PROSITE" id="PS50112"/>
    </source>
</evidence>
<feature type="signal peptide" evidence="6">
    <location>
        <begin position="1"/>
        <end position="22"/>
    </location>
</feature>
<evidence type="ECO:0000259" key="7">
    <source>
        <dbReference type="PROSITE" id="PS50109"/>
    </source>
</evidence>
<dbReference type="CDD" id="cd00082">
    <property type="entry name" value="HisKA"/>
    <property type="match status" value="1"/>
</dbReference>
<organism evidence="9 10">
    <name type="scientific">Sphingobacterium alkalisoli</name>
    <dbReference type="NCBI Taxonomy" id="1874115"/>
    <lineage>
        <taxon>Bacteria</taxon>
        <taxon>Pseudomonadati</taxon>
        <taxon>Bacteroidota</taxon>
        <taxon>Sphingobacteriia</taxon>
        <taxon>Sphingobacteriales</taxon>
        <taxon>Sphingobacteriaceae</taxon>
        <taxon>Sphingobacterium</taxon>
    </lineage>
</organism>
<dbReference type="InterPro" id="IPR004358">
    <property type="entry name" value="Sig_transdc_His_kin-like_C"/>
</dbReference>
<sequence>MVFMTHSLFSLLAESSSMLFFAYDPAAAQFTYINPAFRTFFSLASDMPKLETFMAMVHPDDRNYIIERFEDIATDSVDGIECRFTQNSTNGALRINAYLITEQDKRLIVGHAEDISVYKQYINTILKHNAKKNAILNIVTHDLAGPLGTISNLSEILKKETIANETTKALVHLDMIKKISKSCTKLIRDFLNQEFLASADVPIVKRRVDLAGSIREFTKQYLVIQEELSIDFCYRTDEDIMYMDVDEDKFIQVLNNLLSNSMKFTAAGGRISISLEEREHDVLISVSDTGIGIPEKYHGVLFEKFTPARRNGLRGEETIGLGMSIIKSIVEWHNGRIWFKSIENKGTTFYIELPKK</sequence>
<comment type="catalytic activity">
    <reaction evidence="1">
        <text>ATP + protein L-histidine = ADP + protein N-phospho-L-histidine.</text>
        <dbReference type="EC" id="2.7.13.3"/>
    </reaction>
</comment>
<dbReference type="PANTHER" id="PTHR43547:SF2">
    <property type="entry name" value="HYBRID SIGNAL TRANSDUCTION HISTIDINE KINASE C"/>
    <property type="match status" value="1"/>
</dbReference>
<dbReference type="SUPFAM" id="SSF55785">
    <property type="entry name" value="PYP-like sensor domain (PAS domain)"/>
    <property type="match status" value="1"/>
</dbReference>
<dbReference type="PROSITE" id="PS50109">
    <property type="entry name" value="HIS_KIN"/>
    <property type="match status" value="1"/>
</dbReference>
<accession>A0A4U0GWG7</accession>
<evidence type="ECO:0000313" key="9">
    <source>
        <dbReference type="EMBL" id="TJY63465.1"/>
    </source>
</evidence>
<dbReference type="InterPro" id="IPR036097">
    <property type="entry name" value="HisK_dim/P_sf"/>
</dbReference>
<evidence type="ECO:0000256" key="4">
    <source>
        <dbReference type="ARBA" id="ARBA00022679"/>
    </source>
</evidence>
<dbReference type="Proteomes" id="UP000309872">
    <property type="component" value="Unassembled WGS sequence"/>
</dbReference>
<gene>
    <name evidence="9" type="ORF">FAZ19_17955</name>
</gene>
<dbReference type="InterPro" id="IPR003594">
    <property type="entry name" value="HATPase_dom"/>
</dbReference>
<dbReference type="InterPro" id="IPR035965">
    <property type="entry name" value="PAS-like_dom_sf"/>
</dbReference>
<evidence type="ECO:0000256" key="6">
    <source>
        <dbReference type="SAM" id="SignalP"/>
    </source>
</evidence>
<dbReference type="Gene3D" id="3.30.565.10">
    <property type="entry name" value="Histidine kinase-like ATPase, C-terminal domain"/>
    <property type="match status" value="1"/>
</dbReference>
<comment type="caution">
    <text evidence="9">The sequence shown here is derived from an EMBL/GenBank/DDBJ whole genome shotgun (WGS) entry which is preliminary data.</text>
</comment>
<dbReference type="PANTHER" id="PTHR43547">
    <property type="entry name" value="TWO-COMPONENT HISTIDINE KINASE"/>
    <property type="match status" value="1"/>
</dbReference>
<reference evidence="9 10" key="1">
    <citation type="submission" date="2019-04" db="EMBL/GenBank/DDBJ databases">
        <title>Sphingobacterium olei sp. nov., isolated from oil-contaminated soil.</title>
        <authorList>
            <person name="Liu B."/>
        </authorList>
    </citation>
    <scope>NUCLEOTIDE SEQUENCE [LARGE SCALE GENOMIC DNA]</scope>
    <source>
        <strain evidence="9 10">Y3L14</strain>
    </source>
</reference>
<dbReference type="SUPFAM" id="SSF47384">
    <property type="entry name" value="Homodimeric domain of signal transducing histidine kinase"/>
    <property type="match status" value="1"/>
</dbReference>
<feature type="chain" id="PRO_5020698775" description="histidine kinase" evidence="6">
    <location>
        <begin position="23"/>
        <end position="356"/>
    </location>
</feature>
<dbReference type="InterPro" id="IPR036890">
    <property type="entry name" value="HATPase_C_sf"/>
</dbReference>
<dbReference type="PROSITE" id="PS50112">
    <property type="entry name" value="PAS"/>
    <property type="match status" value="1"/>
</dbReference>
<keyword evidence="4" id="KW-0808">Transferase</keyword>
<evidence type="ECO:0000256" key="5">
    <source>
        <dbReference type="ARBA" id="ARBA00022777"/>
    </source>
</evidence>
<protein>
    <recommendedName>
        <fullName evidence="2">histidine kinase</fullName>
        <ecNumber evidence="2">2.7.13.3</ecNumber>
    </recommendedName>
</protein>
<dbReference type="EC" id="2.7.13.3" evidence="2"/>
<keyword evidence="10" id="KW-1185">Reference proteome</keyword>
<dbReference type="SUPFAM" id="SSF55874">
    <property type="entry name" value="ATPase domain of HSP90 chaperone/DNA topoisomerase II/histidine kinase"/>
    <property type="match status" value="1"/>
</dbReference>
<dbReference type="FunFam" id="3.30.565.10:FF:000006">
    <property type="entry name" value="Sensor histidine kinase WalK"/>
    <property type="match status" value="1"/>
</dbReference>
<name>A0A4U0GWG7_9SPHI</name>
<dbReference type="InterPro" id="IPR000014">
    <property type="entry name" value="PAS"/>
</dbReference>
<dbReference type="GO" id="GO:0000155">
    <property type="term" value="F:phosphorelay sensor kinase activity"/>
    <property type="evidence" value="ECO:0007669"/>
    <property type="project" value="InterPro"/>
</dbReference>
<dbReference type="AlphaFoldDB" id="A0A4U0GWG7"/>
<dbReference type="PRINTS" id="PR00344">
    <property type="entry name" value="BCTRLSENSOR"/>
</dbReference>
<dbReference type="InterPro" id="IPR003661">
    <property type="entry name" value="HisK_dim/P_dom"/>
</dbReference>
<feature type="domain" description="Histidine kinase" evidence="7">
    <location>
        <begin position="138"/>
        <end position="356"/>
    </location>
</feature>
<proteinExistence type="predicted"/>
<dbReference type="Gene3D" id="3.30.450.20">
    <property type="entry name" value="PAS domain"/>
    <property type="match status" value="1"/>
</dbReference>
<evidence type="ECO:0000256" key="2">
    <source>
        <dbReference type="ARBA" id="ARBA00012438"/>
    </source>
</evidence>
<dbReference type="OrthoDB" id="9757990at2"/>
<evidence type="ECO:0000256" key="1">
    <source>
        <dbReference type="ARBA" id="ARBA00000085"/>
    </source>
</evidence>
<keyword evidence="3" id="KW-0597">Phosphoprotein</keyword>
<dbReference type="EMBL" id="SUKA01000006">
    <property type="protein sequence ID" value="TJY63465.1"/>
    <property type="molecule type" value="Genomic_DNA"/>
</dbReference>
<keyword evidence="6" id="KW-0732">Signal</keyword>